<keyword evidence="2" id="KW-1185">Reference proteome</keyword>
<evidence type="ECO:0000313" key="2">
    <source>
        <dbReference type="Proteomes" id="UP000297245"/>
    </source>
</evidence>
<sequence>MAGFQLHHPEKCDRKKLVCLSYISSEFNVFMISQGFASSPSAETLLCSNGFMENKRT</sequence>
<dbReference type="Proteomes" id="UP000297245">
    <property type="component" value="Unassembled WGS sequence"/>
</dbReference>
<dbReference type="EMBL" id="ML179035">
    <property type="protein sequence ID" value="THV08284.1"/>
    <property type="molecule type" value="Genomic_DNA"/>
</dbReference>
<evidence type="ECO:0000313" key="1">
    <source>
        <dbReference type="EMBL" id="THV08284.1"/>
    </source>
</evidence>
<reference evidence="1 2" key="1">
    <citation type="journal article" date="2019" name="Nat. Ecol. Evol.">
        <title>Megaphylogeny resolves global patterns of mushroom evolution.</title>
        <authorList>
            <person name="Varga T."/>
            <person name="Krizsan K."/>
            <person name="Foldi C."/>
            <person name="Dima B."/>
            <person name="Sanchez-Garcia M."/>
            <person name="Sanchez-Ramirez S."/>
            <person name="Szollosi G.J."/>
            <person name="Szarkandi J.G."/>
            <person name="Papp V."/>
            <person name="Albert L."/>
            <person name="Andreopoulos W."/>
            <person name="Angelini C."/>
            <person name="Antonin V."/>
            <person name="Barry K.W."/>
            <person name="Bougher N.L."/>
            <person name="Buchanan P."/>
            <person name="Buyck B."/>
            <person name="Bense V."/>
            <person name="Catcheside P."/>
            <person name="Chovatia M."/>
            <person name="Cooper J."/>
            <person name="Damon W."/>
            <person name="Desjardin D."/>
            <person name="Finy P."/>
            <person name="Geml J."/>
            <person name="Haridas S."/>
            <person name="Hughes K."/>
            <person name="Justo A."/>
            <person name="Karasinski D."/>
            <person name="Kautmanova I."/>
            <person name="Kiss B."/>
            <person name="Kocsube S."/>
            <person name="Kotiranta H."/>
            <person name="LaButti K.M."/>
            <person name="Lechner B.E."/>
            <person name="Liimatainen K."/>
            <person name="Lipzen A."/>
            <person name="Lukacs Z."/>
            <person name="Mihaltcheva S."/>
            <person name="Morgado L.N."/>
            <person name="Niskanen T."/>
            <person name="Noordeloos M.E."/>
            <person name="Ohm R.A."/>
            <person name="Ortiz-Santana B."/>
            <person name="Ovrebo C."/>
            <person name="Racz N."/>
            <person name="Riley R."/>
            <person name="Savchenko A."/>
            <person name="Shiryaev A."/>
            <person name="Soop K."/>
            <person name="Spirin V."/>
            <person name="Szebenyi C."/>
            <person name="Tomsovsky M."/>
            <person name="Tulloss R.E."/>
            <person name="Uehling J."/>
            <person name="Grigoriev I.V."/>
            <person name="Vagvolgyi C."/>
            <person name="Papp T."/>
            <person name="Martin F.M."/>
            <person name="Miettinen O."/>
            <person name="Hibbett D.S."/>
            <person name="Nagy L.G."/>
        </authorList>
    </citation>
    <scope>NUCLEOTIDE SEQUENCE [LARGE SCALE GENOMIC DNA]</scope>
    <source>
        <strain evidence="1 2">CBS 962.96</strain>
    </source>
</reference>
<name>A0A4S8N0A7_DENBC</name>
<dbReference type="AlphaFoldDB" id="A0A4S8N0A7"/>
<organism evidence="1 2">
    <name type="scientific">Dendrothele bispora (strain CBS 962.96)</name>
    <dbReference type="NCBI Taxonomy" id="1314807"/>
    <lineage>
        <taxon>Eukaryota</taxon>
        <taxon>Fungi</taxon>
        <taxon>Dikarya</taxon>
        <taxon>Basidiomycota</taxon>
        <taxon>Agaricomycotina</taxon>
        <taxon>Agaricomycetes</taxon>
        <taxon>Agaricomycetidae</taxon>
        <taxon>Agaricales</taxon>
        <taxon>Agaricales incertae sedis</taxon>
        <taxon>Dendrothele</taxon>
    </lineage>
</organism>
<gene>
    <name evidence="1" type="ORF">K435DRAFT_6072</name>
</gene>
<protein>
    <submittedName>
        <fullName evidence="1">Uncharacterized protein</fullName>
    </submittedName>
</protein>
<accession>A0A4S8N0A7</accession>
<proteinExistence type="predicted"/>